<keyword evidence="2" id="KW-1003">Cell membrane</keyword>
<evidence type="ECO:0000256" key="8">
    <source>
        <dbReference type="ARBA" id="ARBA00023170"/>
    </source>
</evidence>
<dbReference type="EnsemblMetazoa" id="XM_017125288.1">
    <property type="protein sequence ID" value="XP_016980777.1"/>
    <property type="gene ID" value="LOC108045847"/>
</dbReference>
<dbReference type="OrthoDB" id="5846619at2759"/>
<evidence type="ECO:0000313" key="11">
    <source>
        <dbReference type="EnsemblMetazoa" id="XP_016980777.1"/>
    </source>
</evidence>
<keyword evidence="12" id="KW-1185">Reference proteome</keyword>
<feature type="transmembrane region" description="Helical" evidence="10">
    <location>
        <begin position="286"/>
        <end position="307"/>
    </location>
</feature>
<reference evidence="11" key="3">
    <citation type="submission" date="2025-05" db="UniProtKB">
        <authorList>
            <consortium name="EnsemblMetazoa"/>
        </authorList>
    </citation>
    <scope>IDENTIFICATION</scope>
</reference>
<dbReference type="Proteomes" id="UP001652680">
    <property type="component" value="Unassembled WGS sequence"/>
</dbReference>
<dbReference type="GO" id="GO:0005549">
    <property type="term" value="F:odorant binding"/>
    <property type="evidence" value="ECO:0007669"/>
    <property type="project" value="InterPro"/>
</dbReference>
<evidence type="ECO:0000256" key="4">
    <source>
        <dbReference type="ARBA" id="ARBA00022692"/>
    </source>
</evidence>
<feature type="transmembrane region" description="Helical" evidence="10">
    <location>
        <begin position="258"/>
        <end position="279"/>
    </location>
</feature>
<dbReference type="CTD" id="34603"/>
<evidence type="ECO:0000256" key="6">
    <source>
        <dbReference type="ARBA" id="ARBA00022989"/>
    </source>
</evidence>
<evidence type="ECO:0000256" key="7">
    <source>
        <dbReference type="ARBA" id="ARBA00023136"/>
    </source>
</evidence>
<evidence type="ECO:0000256" key="5">
    <source>
        <dbReference type="ARBA" id="ARBA00022725"/>
    </source>
</evidence>
<dbReference type="GeneID" id="108045847"/>
<evidence type="ECO:0000256" key="10">
    <source>
        <dbReference type="RuleBase" id="RU351113"/>
    </source>
</evidence>
<reference evidence="12" key="1">
    <citation type="journal article" date="2021" name="Elife">
        <title>Highly contiguous assemblies of 101 drosophilid genomes.</title>
        <authorList>
            <person name="Kim B.Y."/>
            <person name="Wang J.R."/>
            <person name="Miller D.E."/>
            <person name="Barmina O."/>
            <person name="Delaney E."/>
            <person name="Thompson A."/>
            <person name="Comeault A.A."/>
            <person name="Peede D."/>
            <person name="D'Agostino E.R."/>
            <person name="Pelaez J."/>
            <person name="Aguilar J.M."/>
            <person name="Haji D."/>
            <person name="Matsunaga T."/>
            <person name="Armstrong E.E."/>
            <person name="Zych M."/>
            <person name="Ogawa Y."/>
            <person name="Stamenkovic-Radak M."/>
            <person name="Jelic M."/>
            <person name="Veselinovic M.S."/>
            <person name="Tanaskovic M."/>
            <person name="Eric P."/>
            <person name="Gao J.J."/>
            <person name="Katoh T.K."/>
            <person name="Toda M.J."/>
            <person name="Watabe H."/>
            <person name="Watada M."/>
            <person name="Davis J.S."/>
            <person name="Moyle L.C."/>
            <person name="Manoli G."/>
            <person name="Bertolini E."/>
            <person name="Kostal V."/>
            <person name="Hawley R.S."/>
            <person name="Takahashi A."/>
            <person name="Jones C.D."/>
            <person name="Price D.K."/>
            <person name="Whiteman N."/>
            <person name="Kopp A."/>
            <person name="Matute D.R."/>
            <person name="Petrov D.A."/>
        </authorList>
    </citation>
    <scope>NUCLEOTIDE SEQUENCE [LARGE SCALE GENOMIC DNA]</scope>
</reference>
<gene>
    <name evidence="13" type="primary">LOC108045847</name>
    <name evidence="11" type="synonym">108045847</name>
</gene>
<evidence type="ECO:0000313" key="12">
    <source>
        <dbReference type="Proteomes" id="UP001652680"/>
    </source>
</evidence>
<accession>A0A6P4ERL9</accession>
<keyword evidence="8 10" id="KW-0675">Receptor</keyword>
<evidence type="ECO:0000256" key="3">
    <source>
        <dbReference type="ARBA" id="ARBA00022606"/>
    </source>
</evidence>
<reference evidence="13" key="2">
    <citation type="submission" date="2025-04" db="UniProtKB">
        <authorList>
            <consortium name="RefSeq"/>
        </authorList>
    </citation>
    <scope>IDENTIFICATION</scope>
</reference>
<keyword evidence="3 10" id="KW-0716">Sensory transduction</keyword>
<dbReference type="GO" id="GO:0005886">
    <property type="term" value="C:plasma membrane"/>
    <property type="evidence" value="ECO:0007669"/>
    <property type="project" value="UniProtKB-SubCell"/>
</dbReference>
<proteinExistence type="inferred from homology"/>
<evidence type="ECO:0000313" key="13">
    <source>
        <dbReference type="RefSeq" id="XP_016980777.1"/>
    </source>
</evidence>
<evidence type="ECO:0000256" key="1">
    <source>
        <dbReference type="ARBA" id="ARBA00004651"/>
    </source>
</evidence>
<comment type="similarity">
    <text evidence="10">Belongs to the insect chemoreceptor superfamily. Heteromeric odorant receptor channel (TC 1.A.69) family.</text>
</comment>
<comment type="subcellular location">
    <subcellularLocation>
        <location evidence="1 10">Cell membrane</location>
        <topology evidence="1 10">Multi-pass membrane protein</topology>
    </subcellularLocation>
</comment>
<dbReference type="InterPro" id="IPR004117">
    <property type="entry name" value="7tm6_olfct_rcpt"/>
</dbReference>
<keyword evidence="7 10" id="KW-0472">Membrane</keyword>
<keyword evidence="6 10" id="KW-1133">Transmembrane helix</keyword>
<dbReference type="GO" id="GO:0007165">
    <property type="term" value="P:signal transduction"/>
    <property type="evidence" value="ECO:0007669"/>
    <property type="project" value="UniProtKB-KW"/>
</dbReference>
<keyword evidence="5 10" id="KW-0552">Olfaction</keyword>
<keyword evidence="4 10" id="KW-0812">Transmembrane</keyword>
<organism evidence="13">
    <name type="scientific">Drosophila rhopaloa</name>
    <name type="common">Fruit fly</name>
    <dbReference type="NCBI Taxonomy" id="1041015"/>
    <lineage>
        <taxon>Eukaryota</taxon>
        <taxon>Metazoa</taxon>
        <taxon>Ecdysozoa</taxon>
        <taxon>Arthropoda</taxon>
        <taxon>Hexapoda</taxon>
        <taxon>Insecta</taxon>
        <taxon>Pterygota</taxon>
        <taxon>Neoptera</taxon>
        <taxon>Endopterygota</taxon>
        <taxon>Diptera</taxon>
        <taxon>Brachycera</taxon>
        <taxon>Muscomorpha</taxon>
        <taxon>Ephydroidea</taxon>
        <taxon>Drosophilidae</taxon>
        <taxon>Drosophila</taxon>
        <taxon>Sophophora</taxon>
    </lineage>
</organism>
<dbReference type="RefSeq" id="XP_016980777.1">
    <property type="nucleotide sequence ID" value="XM_017125288.1"/>
</dbReference>
<feature type="transmembrane region" description="Helical" evidence="10">
    <location>
        <begin position="129"/>
        <end position="150"/>
    </location>
</feature>
<feature type="transmembrane region" description="Helical" evidence="10">
    <location>
        <begin position="32"/>
        <end position="57"/>
    </location>
</feature>
<keyword evidence="9 10" id="KW-0807">Transducer</keyword>
<comment type="caution">
    <text evidence="10">Lacks conserved residue(s) required for the propagation of feature annotation.</text>
</comment>
<dbReference type="PANTHER" id="PTHR21137">
    <property type="entry name" value="ODORANT RECEPTOR"/>
    <property type="match status" value="1"/>
</dbReference>
<sequence length="384" mass="44093">MVIIDSVRFYRPFWFCMRMLVPTFFKDSRRPVLFYIAVLHVLVTLWFPLHLLLHLLVHPSPADLLKNLTMSLTCVACSLKHVAHLYHLPEIVEIESLIGQLDTFVSSEQEHRYYKDHVHCHAERFTRCLYISFGMVYAVFLFGVSVQIISGNWDLIYPAYFPFDLEQNRSMAAAALGYQILSILVEGLQGLGNDTYTPLTLCLLGGHLHLWAIRMGQLGFLKEENVNDHQRLQEYIEQHKLLMRFHHLLSQTISEVQLVQLGGCGATLCIIVSYVLFFVGDTISLVYYLVFFGVVCVQLFPSCYFASEVAEEVERLPYAIFSSRWYDQSREHRFDLLVFTQLTLGGRGRVIKAGGLIELNLNAFFATLKMAYSLFAVVVRVKGI</sequence>
<dbReference type="GO" id="GO:0004984">
    <property type="term" value="F:olfactory receptor activity"/>
    <property type="evidence" value="ECO:0007669"/>
    <property type="project" value="InterPro"/>
</dbReference>
<dbReference type="AlphaFoldDB" id="A0A6P4ERL9"/>
<evidence type="ECO:0000256" key="9">
    <source>
        <dbReference type="ARBA" id="ARBA00023224"/>
    </source>
</evidence>
<evidence type="ECO:0000256" key="2">
    <source>
        <dbReference type="ARBA" id="ARBA00022475"/>
    </source>
</evidence>
<dbReference type="Pfam" id="PF02949">
    <property type="entry name" value="7tm_6"/>
    <property type="match status" value="1"/>
</dbReference>
<feature type="transmembrane region" description="Helical" evidence="10">
    <location>
        <begin position="363"/>
        <end position="381"/>
    </location>
</feature>
<name>A0A6P4ERL9_DRORH</name>
<dbReference type="PANTHER" id="PTHR21137:SF35">
    <property type="entry name" value="ODORANT RECEPTOR 19A-RELATED"/>
    <property type="match status" value="1"/>
</dbReference>
<protein>
    <recommendedName>
        <fullName evidence="10">Odorant receptor</fullName>
    </recommendedName>
</protein>